<proteinExistence type="predicted"/>
<sequence>MQLNKRIVGAAEKDSQLFSNRPTLAFGFIPEPHVLNVKGLLPLAGALQYNSELQKTSDSSQTDSSCCLCLKP</sequence>
<dbReference type="AlphaFoldDB" id="A0A2Z2NMC8"/>
<evidence type="ECO:0000313" key="2">
    <source>
        <dbReference type="Proteomes" id="UP000250079"/>
    </source>
</evidence>
<keyword evidence="2" id="KW-1185">Reference proteome</keyword>
<reference evidence="1 2" key="1">
    <citation type="submission" date="2016-12" db="EMBL/GenBank/DDBJ databases">
        <authorList>
            <person name="Song W.-J."/>
            <person name="Kurnit D.M."/>
        </authorList>
    </citation>
    <scope>NUCLEOTIDE SEQUENCE [LARGE SCALE GENOMIC DNA]</scope>
    <source>
        <strain evidence="1 2">IMCC3135</strain>
    </source>
</reference>
<evidence type="ECO:0000313" key="1">
    <source>
        <dbReference type="EMBL" id="ASJ70938.1"/>
    </source>
</evidence>
<name>A0A2Z2NMC8_9GAMM</name>
<dbReference type="KEGG" id="gai:IMCC3135_04125"/>
<organism evidence="1 2">
    <name type="scientific">Granulosicoccus antarcticus IMCC3135</name>
    <dbReference type="NCBI Taxonomy" id="1192854"/>
    <lineage>
        <taxon>Bacteria</taxon>
        <taxon>Pseudomonadati</taxon>
        <taxon>Pseudomonadota</taxon>
        <taxon>Gammaproteobacteria</taxon>
        <taxon>Chromatiales</taxon>
        <taxon>Granulosicoccaceae</taxon>
        <taxon>Granulosicoccus</taxon>
    </lineage>
</organism>
<dbReference type="EMBL" id="CP018632">
    <property type="protein sequence ID" value="ASJ70938.1"/>
    <property type="molecule type" value="Genomic_DNA"/>
</dbReference>
<protein>
    <submittedName>
        <fullName evidence="1">Uncharacterized protein</fullName>
    </submittedName>
</protein>
<accession>A0A2Z2NMC8</accession>
<gene>
    <name evidence="1" type="ORF">IMCC3135_04125</name>
</gene>
<dbReference type="Proteomes" id="UP000250079">
    <property type="component" value="Chromosome"/>
</dbReference>